<gene>
    <name evidence="1" type="ORF">CQ12_00690</name>
</gene>
<proteinExistence type="predicted"/>
<keyword evidence="2" id="KW-1185">Reference proteome</keyword>
<protein>
    <submittedName>
        <fullName evidence="1">Uncharacterized protein</fullName>
    </submittedName>
</protein>
<organism evidence="1 2">
    <name type="scientific">Bradyrhizobium jicamae</name>
    <dbReference type="NCBI Taxonomy" id="280332"/>
    <lineage>
        <taxon>Bacteria</taxon>
        <taxon>Pseudomonadati</taxon>
        <taxon>Pseudomonadota</taxon>
        <taxon>Alphaproteobacteria</taxon>
        <taxon>Hyphomicrobiales</taxon>
        <taxon>Nitrobacteraceae</taxon>
        <taxon>Bradyrhizobium</taxon>
    </lineage>
</organism>
<accession>A0A0R3LHT3</accession>
<reference evidence="1 2" key="1">
    <citation type="submission" date="2014-03" db="EMBL/GenBank/DDBJ databases">
        <title>Bradyrhizobium valentinum sp. nov., isolated from effective nodules of Lupinus mariae-josephae, a lupine endemic of basic-lime soils in Eastern Spain.</title>
        <authorList>
            <person name="Duran D."/>
            <person name="Rey L."/>
            <person name="Navarro A."/>
            <person name="Busquets A."/>
            <person name="Imperial J."/>
            <person name="Ruiz-Argueso T."/>
        </authorList>
    </citation>
    <scope>NUCLEOTIDE SEQUENCE [LARGE SCALE GENOMIC DNA]</scope>
    <source>
        <strain evidence="1 2">PAC68</strain>
    </source>
</reference>
<dbReference type="STRING" id="280332.CQ12_00690"/>
<name>A0A0R3LHT3_9BRAD</name>
<dbReference type="AlphaFoldDB" id="A0A0R3LHT3"/>
<sequence length="217" mass="24598">MLLHSAEMRWFFVGPAPEWVPEWFDAGEGRLPERLEKLRTDSYLVFFGSSGVGVKLREAPGKGHLNFEIKALRSAPRTVEPRPGILGKADAWVKWSVELPVAEDLRQTMREGSRWIDVEKKRWLLKYELKADAAPKEVLKEARPDEGCNVELTELVVVGGHWWTIGFEAFGLPERVDRHLLASLETFFSGSRAKIPCPLLEANSLSYPNWFANIGVV</sequence>
<dbReference type="OrthoDB" id="5509296at2"/>
<dbReference type="RefSeq" id="WP_057836355.1">
    <property type="nucleotide sequence ID" value="NZ_LLXZ01000102.1"/>
</dbReference>
<evidence type="ECO:0000313" key="1">
    <source>
        <dbReference type="EMBL" id="KRR07338.1"/>
    </source>
</evidence>
<dbReference type="Proteomes" id="UP000050863">
    <property type="component" value="Unassembled WGS sequence"/>
</dbReference>
<comment type="caution">
    <text evidence="1">The sequence shown here is derived from an EMBL/GenBank/DDBJ whole genome shotgun (WGS) entry which is preliminary data.</text>
</comment>
<evidence type="ECO:0000313" key="2">
    <source>
        <dbReference type="Proteomes" id="UP000050863"/>
    </source>
</evidence>
<dbReference type="EMBL" id="LLXZ01000102">
    <property type="protein sequence ID" value="KRR07338.1"/>
    <property type="molecule type" value="Genomic_DNA"/>
</dbReference>